<dbReference type="PANTHER" id="PTHR13445">
    <property type="entry name" value="TUMOR SUPPRESSING SUBTRANSFERABLE CANDIDATE 4 TSSC4"/>
    <property type="match status" value="1"/>
</dbReference>
<comment type="function">
    <text evidence="10">Protein associated with the U5 snRNP, during its maturation and its post-splicing recycling and which is required for spliceosomal tri-snRNP complex assembly in the nucleus. Has a molecular sequestering activity and transiently hinders SNRNP200 binding sites for constitutive splicing factors that intervene later during the assembly of the spliceosome and splicing. Together with its molecular sequestering activity, may also function as a molecular adapter and placeholder, coordinating the assembly of the U5 snRNP and its association with the U4/U6 di-snRNP.</text>
</comment>
<proteinExistence type="inferred from homology"/>
<evidence type="ECO:0000256" key="3">
    <source>
        <dbReference type="ARBA" id="ARBA00010362"/>
    </source>
</evidence>
<keyword evidence="7" id="KW-0508">mRNA splicing</keyword>
<dbReference type="OrthoDB" id="1906282at2759"/>
<dbReference type="KEGG" id="hazt:108676649"/>
<dbReference type="Proteomes" id="UP000694843">
    <property type="component" value="Unplaced"/>
</dbReference>
<evidence type="ECO:0000256" key="2">
    <source>
        <dbReference type="ARBA" id="ARBA00004496"/>
    </source>
</evidence>
<name>A0A8B7P2B7_HYAAZ</name>
<dbReference type="InterPro" id="IPR029338">
    <property type="entry name" value="TSSC4"/>
</dbReference>
<dbReference type="OMA" id="ENWTCYS"/>
<evidence type="ECO:0000256" key="11">
    <source>
        <dbReference type="SAM" id="MobiDB-lite"/>
    </source>
</evidence>
<dbReference type="GO" id="GO:0008380">
    <property type="term" value="P:RNA splicing"/>
    <property type="evidence" value="ECO:0007669"/>
    <property type="project" value="UniProtKB-KW"/>
</dbReference>
<evidence type="ECO:0000256" key="4">
    <source>
        <dbReference type="ARBA" id="ARBA00022490"/>
    </source>
</evidence>
<feature type="compositionally biased region" description="Basic and acidic residues" evidence="11">
    <location>
        <begin position="156"/>
        <end position="165"/>
    </location>
</feature>
<evidence type="ECO:0000256" key="1">
    <source>
        <dbReference type="ARBA" id="ARBA00004123"/>
    </source>
</evidence>
<evidence type="ECO:0000256" key="10">
    <source>
        <dbReference type="ARBA" id="ARBA00045970"/>
    </source>
</evidence>
<keyword evidence="12" id="KW-1185">Reference proteome</keyword>
<evidence type="ECO:0000256" key="8">
    <source>
        <dbReference type="ARBA" id="ARBA00023242"/>
    </source>
</evidence>
<comment type="subcellular location">
    <subcellularLocation>
        <location evidence="2">Cytoplasm</location>
    </subcellularLocation>
    <subcellularLocation>
        <location evidence="1">Nucleus</location>
    </subcellularLocation>
</comment>
<protein>
    <recommendedName>
        <fullName evidence="9">U5 small nuclear ribonucleoprotein TSSC4</fullName>
    </recommendedName>
</protein>
<dbReference type="RefSeq" id="XP_018020254.2">
    <property type="nucleotide sequence ID" value="XM_018164765.2"/>
</dbReference>
<evidence type="ECO:0000313" key="13">
    <source>
        <dbReference type="RefSeq" id="XP_018020254.2"/>
    </source>
</evidence>
<keyword evidence="8" id="KW-0539">Nucleus</keyword>
<keyword evidence="6" id="KW-0747">Spliceosome</keyword>
<reference evidence="13" key="1">
    <citation type="submission" date="2025-08" db="UniProtKB">
        <authorList>
            <consortium name="RefSeq"/>
        </authorList>
    </citation>
    <scope>IDENTIFICATION</scope>
    <source>
        <tissue evidence="13">Whole organism</tissue>
    </source>
</reference>
<dbReference type="GO" id="GO:0005681">
    <property type="term" value="C:spliceosomal complex"/>
    <property type="evidence" value="ECO:0007669"/>
    <property type="project" value="UniProtKB-KW"/>
</dbReference>
<dbReference type="Pfam" id="PF15264">
    <property type="entry name" value="TSSC4"/>
    <property type="match status" value="1"/>
</dbReference>
<evidence type="ECO:0000256" key="5">
    <source>
        <dbReference type="ARBA" id="ARBA00022664"/>
    </source>
</evidence>
<dbReference type="PANTHER" id="PTHR13445:SF3">
    <property type="entry name" value="U5 SMALL NUCLEAR RIBONUCLEOPROTEIN TSSC4"/>
    <property type="match status" value="1"/>
</dbReference>
<evidence type="ECO:0000313" key="12">
    <source>
        <dbReference type="Proteomes" id="UP000694843"/>
    </source>
</evidence>
<feature type="region of interest" description="Disordered" evidence="11">
    <location>
        <begin position="186"/>
        <end position="224"/>
    </location>
</feature>
<evidence type="ECO:0000256" key="9">
    <source>
        <dbReference type="ARBA" id="ARBA00035304"/>
    </source>
</evidence>
<dbReference type="GeneID" id="108676649"/>
<evidence type="ECO:0000256" key="6">
    <source>
        <dbReference type="ARBA" id="ARBA00022728"/>
    </source>
</evidence>
<keyword evidence="4" id="KW-0963">Cytoplasm</keyword>
<keyword evidence="5" id="KW-0507">mRNA processing</keyword>
<gene>
    <name evidence="13" type="primary">LOC108676649</name>
</gene>
<accession>A0A8B7P2B7</accession>
<feature type="region of interest" description="Disordered" evidence="11">
    <location>
        <begin position="151"/>
        <end position="174"/>
    </location>
</feature>
<sequence>MNMAFKVSSSDSDFNSRVNDLFSSLNNVEKTLPQDGLVFESSTSGLFHRDKFGNLAAASATFDGSFKRPNESNIPQKKRLKGSNIAPDYEKHPENWTCYSMKDTEVLDNAQNKEACLQLLADLRRNKAAEDCEMIDLDKEKIIFKKPQIRTAATDVSREDPEKQDSGIASDVGGSKKFVMAEHVVGVAKKKKKKSDKSQNSHVKSDRDRVNLSYLQFDDGEDCN</sequence>
<feature type="compositionally biased region" description="Basic and acidic residues" evidence="11">
    <location>
        <begin position="196"/>
        <end position="210"/>
    </location>
</feature>
<comment type="similarity">
    <text evidence="3">Belongs to the TSSC4 family.</text>
</comment>
<dbReference type="GO" id="GO:0005737">
    <property type="term" value="C:cytoplasm"/>
    <property type="evidence" value="ECO:0007669"/>
    <property type="project" value="UniProtKB-SubCell"/>
</dbReference>
<evidence type="ECO:0000256" key="7">
    <source>
        <dbReference type="ARBA" id="ARBA00023187"/>
    </source>
</evidence>
<dbReference type="AlphaFoldDB" id="A0A8B7P2B7"/>
<dbReference type="GO" id="GO:0006397">
    <property type="term" value="P:mRNA processing"/>
    <property type="evidence" value="ECO:0007669"/>
    <property type="project" value="UniProtKB-KW"/>
</dbReference>
<organism evidence="12 13">
    <name type="scientific">Hyalella azteca</name>
    <name type="common">Amphipod</name>
    <dbReference type="NCBI Taxonomy" id="294128"/>
    <lineage>
        <taxon>Eukaryota</taxon>
        <taxon>Metazoa</taxon>
        <taxon>Ecdysozoa</taxon>
        <taxon>Arthropoda</taxon>
        <taxon>Crustacea</taxon>
        <taxon>Multicrustacea</taxon>
        <taxon>Malacostraca</taxon>
        <taxon>Eumalacostraca</taxon>
        <taxon>Peracarida</taxon>
        <taxon>Amphipoda</taxon>
        <taxon>Senticaudata</taxon>
        <taxon>Talitrida</taxon>
        <taxon>Talitroidea</taxon>
        <taxon>Hyalellidae</taxon>
        <taxon>Hyalella</taxon>
    </lineage>
</organism>